<reference evidence="2 3" key="1">
    <citation type="submission" date="2019-05" db="EMBL/GenBank/DDBJ databases">
        <authorList>
            <person name="Lee S.D."/>
        </authorList>
    </citation>
    <scope>NUCLEOTIDE SEQUENCE [LARGE SCALE GENOMIC DNA]</scope>
    <source>
        <strain evidence="2 3">C5-26</strain>
    </source>
</reference>
<organism evidence="2 3">
    <name type="scientific">Leekyejoonella antrihumi</name>
    <dbReference type="NCBI Taxonomy" id="1660198"/>
    <lineage>
        <taxon>Bacteria</taxon>
        <taxon>Bacillati</taxon>
        <taxon>Actinomycetota</taxon>
        <taxon>Actinomycetes</taxon>
        <taxon>Micrococcales</taxon>
        <taxon>Dermacoccaceae</taxon>
        <taxon>Leekyejoonella</taxon>
    </lineage>
</organism>
<protein>
    <submittedName>
        <fullName evidence="2">Uncharacterized protein</fullName>
    </submittedName>
</protein>
<feature type="compositionally biased region" description="Polar residues" evidence="1">
    <location>
        <begin position="1"/>
        <end position="10"/>
    </location>
</feature>
<sequence>MAGQRSQTGRGSDRGPGSPHGRAEKNATWSTGFGVGPISVSAQSGYGTSVHDSFAVKSCHQSAGTDINGPIQSPSVEIHHYY</sequence>
<dbReference type="Proteomes" id="UP000320244">
    <property type="component" value="Unassembled WGS sequence"/>
</dbReference>
<feature type="compositionally biased region" description="Polar residues" evidence="1">
    <location>
        <begin position="61"/>
        <end position="75"/>
    </location>
</feature>
<dbReference type="AlphaFoldDB" id="A0A563DUM0"/>
<comment type="caution">
    <text evidence="2">The sequence shown here is derived from an EMBL/GenBank/DDBJ whole genome shotgun (WGS) entry which is preliminary data.</text>
</comment>
<dbReference type="RefSeq" id="WP_146319455.1">
    <property type="nucleotide sequence ID" value="NZ_VCQV01000033.1"/>
</dbReference>
<evidence type="ECO:0000256" key="1">
    <source>
        <dbReference type="SAM" id="MobiDB-lite"/>
    </source>
</evidence>
<gene>
    <name evidence="2" type="ORF">FGL98_19110</name>
</gene>
<evidence type="ECO:0000313" key="2">
    <source>
        <dbReference type="EMBL" id="TWP33945.1"/>
    </source>
</evidence>
<feature type="region of interest" description="Disordered" evidence="1">
    <location>
        <begin position="61"/>
        <end position="82"/>
    </location>
</feature>
<accession>A0A563DUM0</accession>
<proteinExistence type="predicted"/>
<keyword evidence="3" id="KW-1185">Reference proteome</keyword>
<name>A0A563DUM0_9MICO</name>
<evidence type="ECO:0000313" key="3">
    <source>
        <dbReference type="Proteomes" id="UP000320244"/>
    </source>
</evidence>
<reference evidence="2 3" key="2">
    <citation type="submission" date="2019-08" db="EMBL/GenBank/DDBJ databases">
        <title>Jejuicoccus antrihumi gen. nov., sp. nov., a new member of the family Dermacoccaceae isolated from a cave.</title>
        <authorList>
            <person name="Schumann P."/>
            <person name="Kim I.S."/>
        </authorList>
    </citation>
    <scope>NUCLEOTIDE SEQUENCE [LARGE SCALE GENOMIC DNA]</scope>
    <source>
        <strain evidence="2 3">C5-26</strain>
    </source>
</reference>
<feature type="region of interest" description="Disordered" evidence="1">
    <location>
        <begin position="1"/>
        <end position="34"/>
    </location>
</feature>
<dbReference type="EMBL" id="VCQV01000033">
    <property type="protein sequence ID" value="TWP33945.1"/>
    <property type="molecule type" value="Genomic_DNA"/>
</dbReference>